<feature type="compositionally biased region" description="Low complexity" evidence="1">
    <location>
        <begin position="220"/>
        <end position="230"/>
    </location>
</feature>
<sequence>MNCLKYVVVDNVPIPSASGKSYRVLQIAPNPKTQNVQPDPIKLSYAANKNKFYQVPPQNVYSHSSAPLPTRIEPPNPFLPEPPCMPSQNSESISRESLRETSVGNCVPPSIRFPKKYKMQGSELSKIHSRNPWLKDSIPAPRPASPPLANASDSEEDYEEEEDSPRSSPLFHHRHRYNFSGSETSFKDYDPLSCSDYDEDEEDSPRSSPLFHHRHRYNSDSETPYYSPYSEDSDDYTAPSALAHQNEKSKPANPSEDFCALTSKESNLAPLCPSPLLQDLVPDSGEEASPTSSPPKFPLCDKLTGPPAPPKTESHPRFKGIKRVSLKGRHDVLVYSIPETDNAYVFCHERTNLDYQVFKCLKCWNEKVKTTIKVIGEKFFGNPCDLGHVCSPVDELEDRVERLTYKWLTDLQEQSQSCRNSPKEEYANFLIWLRDDSDKEEWTRKALLNTFKQSGGYKEHQELFARFCKPKKARIEDHIEKFVQQSLLMHSSYPGNEEQENSDMDESFPGKVSTMEVLEWIAGIGENEKFYTF</sequence>
<name>A0AA36M2F7_CYLNA</name>
<gene>
    <name evidence="2" type="ORF">CYNAS_LOCUS6965</name>
</gene>
<keyword evidence="3" id="KW-1185">Reference proteome</keyword>
<evidence type="ECO:0000313" key="2">
    <source>
        <dbReference type="EMBL" id="CAJ0594982.1"/>
    </source>
</evidence>
<proteinExistence type="predicted"/>
<evidence type="ECO:0000313" key="3">
    <source>
        <dbReference type="Proteomes" id="UP001176961"/>
    </source>
</evidence>
<feature type="compositionally biased region" description="Pro residues" evidence="1">
    <location>
        <begin position="76"/>
        <end position="85"/>
    </location>
</feature>
<evidence type="ECO:0000256" key="1">
    <source>
        <dbReference type="SAM" id="MobiDB-lite"/>
    </source>
</evidence>
<organism evidence="2 3">
    <name type="scientific">Cylicocyclus nassatus</name>
    <name type="common">Nematode worm</name>
    <dbReference type="NCBI Taxonomy" id="53992"/>
    <lineage>
        <taxon>Eukaryota</taxon>
        <taxon>Metazoa</taxon>
        <taxon>Ecdysozoa</taxon>
        <taxon>Nematoda</taxon>
        <taxon>Chromadorea</taxon>
        <taxon>Rhabditida</taxon>
        <taxon>Rhabditina</taxon>
        <taxon>Rhabditomorpha</taxon>
        <taxon>Strongyloidea</taxon>
        <taxon>Strongylidae</taxon>
        <taxon>Cylicocyclus</taxon>
    </lineage>
</organism>
<reference evidence="2" key="1">
    <citation type="submission" date="2023-07" db="EMBL/GenBank/DDBJ databases">
        <authorList>
            <consortium name="CYATHOMIX"/>
        </authorList>
    </citation>
    <scope>NUCLEOTIDE SEQUENCE</scope>
    <source>
        <strain evidence="2">N/A</strain>
    </source>
</reference>
<protein>
    <submittedName>
        <fullName evidence="2">Uncharacterized protein</fullName>
    </submittedName>
</protein>
<dbReference type="Proteomes" id="UP001176961">
    <property type="component" value="Unassembled WGS sequence"/>
</dbReference>
<comment type="caution">
    <text evidence="2">The sequence shown here is derived from an EMBL/GenBank/DDBJ whole genome shotgun (WGS) entry which is preliminary data.</text>
</comment>
<feature type="region of interest" description="Disordered" evidence="1">
    <location>
        <begin position="187"/>
        <end position="237"/>
    </location>
</feature>
<dbReference type="AlphaFoldDB" id="A0AA36M2F7"/>
<feature type="region of interest" description="Disordered" evidence="1">
    <location>
        <begin position="275"/>
        <end position="317"/>
    </location>
</feature>
<accession>A0AA36M2F7</accession>
<feature type="region of interest" description="Disordered" evidence="1">
    <location>
        <begin position="76"/>
        <end position="173"/>
    </location>
</feature>
<feature type="compositionally biased region" description="Acidic residues" evidence="1">
    <location>
        <begin position="153"/>
        <end position="163"/>
    </location>
</feature>
<dbReference type="EMBL" id="CATQJL010000112">
    <property type="protein sequence ID" value="CAJ0594982.1"/>
    <property type="molecule type" value="Genomic_DNA"/>
</dbReference>